<proteinExistence type="predicted"/>
<reference evidence="2" key="2">
    <citation type="journal article" date="2022" name="Plant Pathol J">
        <title>Comparative Genomic Analysis of Pathogenic Factors of Pectobacterium Species Isolated in South Korea Using Whole-Genome Sequencing.</title>
        <authorList>
            <person name="Jee S."/>
            <person name="Kang I.J."/>
            <person name="Bak G."/>
            <person name="Kang S."/>
            <person name="Lee J."/>
            <person name="Heu S."/>
            <person name="Hwang I."/>
        </authorList>
    </citation>
    <scope>NUCLEOTIDE SEQUENCE</scope>
    <source>
        <strain evidence="2">PZ1</strain>
    </source>
</reference>
<keyword evidence="4" id="KW-1185">Reference proteome</keyword>
<reference evidence="3" key="1">
    <citation type="submission" date="2019-11" db="EMBL/GenBank/DDBJ databases">
        <authorList>
            <person name="Jee S."/>
        </authorList>
    </citation>
    <scope>NUCLEOTIDE SEQUENCE [LARGE SCALE GENOMIC DNA]</scope>
    <source>
        <strain evidence="3">PZ1</strain>
    </source>
</reference>
<dbReference type="RefSeq" id="WP_039487273.1">
    <property type="nucleotide sequence ID" value="NZ_CP046377.1"/>
</dbReference>
<sequence length="147" mass="17295">MRILSHLRAHLFNNNINSAYKLALKDPKKYSAFATSIINKKNEIADEKIIKMQKKNREIESITEHISSIERYIHGNNINRIEMTEKYIYENNKKIDRINFIMGKKKLQSSNLTTTPPCPDNINTTLLPCTQNHATVYLGKYYWRSQY</sequence>
<name>A0AAP9LCJ5_9GAMM</name>
<dbReference type="EMBL" id="CP046377">
    <property type="protein sequence ID" value="QHQ24357.1"/>
    <property type="molecule type" value="Genomic_DNA"/>
</dbReference>
<protein>
    <submittedName>
        <fullName evidence="2">Uncharacterized protein</fullName>
    </submittedName>
</protein>
<reference evidence="1 4" key="3">
    <citation type="submission" date="2024-10" db="EMBL/GenBank/DDBJ databases">
        <authorList>
            <person name="Lu C.-H."/>
        </authorList>
    </citation>
    <scope>NUCLEOTIDE SEQUENCE [LARGE SCALE GENOMIC DNA]</scope>
    <source>
        <strain evidence="1 4">22QBSP01-2</strain>
    </source>
</reference>
<dbReference type="Proteomes" id="UP001617714">
    <property type="component" value="Unassembled WGS sequence"/>
</dbReference>
<evidence type="ECO:0000313" key="3">
    <source>
        <dbReference type="Proteomes" id="UP000464054"/>
    </source>
</evidence>
<evidence type="ECO:0000313" key="2">
    <source>
        <dbReference type="EMBL" id="QHQ24357.1"/>
    </source>
</evidence>
<dbReference type="AlphaFoldDB" id="A0AAP9LCJ5"/>
<accession>A0AAP9LCJ5</accession>
<evidence type="ECO:0000313" key="4">
    <source>
        <dbReference type="Proteomes" id="UP001617714"/>
    </source>
</evidence>
<dbReference type="EMBL" id="JBIXKD010000031">
    <property type="protein sequence ID" value="MFJ5323656.1"/>
    <property type="molecule type" value="Genomic_DNA"/>
</dbReference>
<evidence type="ECO:0000313" key="1">
    <source>
        <dbReference type="EMBL" id="MFJ5323656.1"/>
    </source>
</evidence>
<gene>
    <name evidence="1" type="ORF">ACIPSN_20350</name>
    <name evidence="2" type="ORF">GMX10_09960</name>
</gene>
<dbReference type="Proteomes" id="UP000464054">
    <property type="component" value="Chromosome"/>
</dbReference>
<organism evidence="2 3">
    <name type="scientific">Pectobacterium parvum</name>
    <dbReference type="NCBI Taxonomy" id="2778550"/>
    <lineage>
        <taxon>Bacteria</taxon>
        <taxon>Pseudomonadati</taxon>
        <taxon>Pseudomonadota</taxon>
        <taxon>Gammaproteobacteria</taxon>
        <taxon>Enterobacterales</taxon>
        <taxon>Pectobacteriaceae</taxon>
        <taxon>Pectobacterium</taxon>
    </lineage>
</organism>
<dbReference type="GeneID" id="90769889"/>